<feature type="transmembrane region" description="Helical" evidence="1">
    <location>
        <begin position="33"/>
        <end position="52"/>
    </location>
</feature>
<reference evidence="3 4" key="1">
    <citation type="submission" date="2020-07" db="EMBL/GenBank/DDBJ databases">
        <authorList>
            <person name="Criscuolo A."/>
        </authorList>
    </citation>
    <scope>NUCLEOTIDE SEQUENCE [LARGE SCALE GENOMIC DNA]</scope>
    <source>
        <strain evidence="3">CIP111649</strain>
    </source>
</reference>
<evidence type="ECO:0000256" key="1">
    <source>
        <dbReference type="SAM" id="Phobius"/>
    </source>
</evidence>
<keyword evidence="1" id="KW-0472">Membrane</keyword>
<dbReference type="EMBL" id="CAJEWD010000003">
    <property type="protein sequence ID" value="CAD2071470.1"/>
    <property type="molecule type" value="Genomic_DNA"/>
</dbReference>
<feature type="transmembrane region" description="Helical" evidence="1">
    <location>
        <begin position="284"/>
        <end position="302"/>
    </location>
</feature>
<dbReference type="Pfam" id="PF04235">
    <property type="entry name" value="DUF418"/>
    <property type="match status" value="1"/>
</dbReference>
<dbReference type="InterPro" id="IPR007349">
    <property type="entry name" value="DUF418"/>
</dbReference>
<feature type="transmembrane region" description="Helical" evidence="1">
    <location>
        <begin position="72"/>
        <end position="89"/>
    </location>
</feature>
<name>A0A6V7R2C4_9STAP</name>
<evidence type="ECO:0000313" key="3">
    <source>
        <dbReference type="EMBL" id="CAD2071470.1"/>
    </source>
</evidence>
<dbReference type="PANTHER" id="PTHR30590">
    <property type="entry name" value="INNER MEMBRANE PROTEIN"/>
    <property type="match status" value="1"/>
</dbReference>
<keyword evidence="1" id="KW-0812">Transmembrane</keyword>
<dbReference type="Proteomes" id="UP000589351">
    <property type="component" value="Unassembled WGS sequence"/>
</dbReference>
<dbReference type="RefSeq" id="WP_235962184.1">
    <property type="nucleotide sequence ID" value="NZ_CAJEWD010000003.1"/>
</dbReference>
<feature type="transmembrane region" description="Helical" evidence="1">
    <location>
        <begin position="240"/>
        <end position="264"/>
    </location>
</feature>
<feature type="transmembrane region" description="Helical" evidence="1">
    <location>
        <begin position="126"/>
        <end position="142"/>
    </location>
</feature>
<dbReference type="InterPro" id="IPR052529">
    <property type="entry name" value="Bact_Transport_Assoc"/>
</dbReference>
<keyword evidence="1" id="KW-1133">Transmembrane helix</keyword>
<sequence>MRYDTSCEKYEKRDENKMTTLPKRIDTLDYLRGFALLGIILVNVGAIIAVQWPQTETDILYRKLLDFFVEGKFFTIFSTLFGIGFYIFISNTKKKEQNTYLLYLRRIIVLAIFGLLHMQLQPGEALLSYSIFGLILIIFSFLKKEVNLVLGILLLGACLYFDVKIIAVLSYFILGYVFAQYDLIYTFKTAKRKWQIVGVVSGIASVVAVIIMQSFYVLPHFELIEQTKEAYEKYPIQVNTYNHVVFMLSPVLTIFYTSLLISLLNTNIGQKLLTPLKYYGRMALTNYIGQTILIYLAGAFLFNGPVRLIHTLILSIVIYLIQLIFTYFWLKAFRYGPLEYIWRCLTYLKIMPMR</sequence>
<gene>
    <name evidence="3" type="ORF">JEODO184_00257</name>
</gene>
<dbReference type="PANTHER" id="PTHR30590:SF3">
    <property type="entry name" value="HYPOTHETICAL MEMBRANE SPANNING PROTEIN"/>
    <property type="match status" value="1"/>
</dbReference>
<evidence type="ECO:0000259" key="2">
    <source>
        <dbReference type="Pfam" id="PF04235"/>
    </source>
</evidence>
<feature type="transmembrane region" description="Helical" evidence="1">
    <location>
        <begin position="149"/>
        <end position="174"/>
    </location>
</feature>
<comment type="caution">
    <text evidence="3">The sequence shown here is derived from an EMBL/GenBank/DDBJ whole genome shotgun (WGS) entry which is preliminary data.</text>
</comment>
<feature type="transmembrane region" description="Helical" evidence="1">
    <location>
        <begin position="309"/>
        <end position="330"/>
    </location>
</feature>
<keyword evidence="4" id="KW-1185">Reference proteome</keyword>
<feature type="domain" description="DUF418" evidence="2">
    <location>
        <begin position="212"/>
        <end position="349"/>
    </location>
</feature>
<proteinExistence type="predicted"/>
<feature type="transmembrane region" description="Helical" evidence="1">
    <location>
        <begin position="101"/>
        <end position="120"/>
    </location>
</feature>
<protein>
    <recommendedName>
        <fullName evidence="2">DUF418 domain-containing protein</fullName>
    </recommendedName>
</protein>
<evidence type="ECO:0000313" key="4">
    <source>
        <dbReference type="Proteomes" id="UP000589351"/>
    </source>
</evidence>
<feature type="transmembrane region" description="Helical" evidence="1">
    <location>
        <begin position="194"/>
        <end position="219"/>
    </location>
</feature>
<accession>A0A6V7R2C4</accession>
<dbReference type="AlphaFoldDB" id="A0A6V7R2C4"/>
<organism evidence="3 4">
    <name type="scientific">Jeotgalicoccus meleagridis</name>
    <dbReference type="NCBI Taxonomy" id="2759181"/>
    <lineage>
        <taxon>Bacteria</taxon>
        <taxon>Bacillati</taxon>
        <taxon>Bacillota</taxon>
        <taxon>Bacilli</taxon>
        <taxon>Bacillales</taxon>
        <taxon>Staphylococcaceae</taxon>
        <taxon>Jeotgalicoccus</taxon>
    </lineage>
</organism>